<gene>
    <name evidence="5" type="ORF">SAMN04488526_2735</name>
</gene>
<sequence length="286" mass="30282">MIARLAGLLAAAVIGLAAAPSVAQTCGRDDPPCETPLGTYRVALPDGDGPFPAVIFLHGAGGTGRGALGMTGTIKAFTDRGYAVLAPDGLPWRDDREGGIWSFRNDIMHGPGRDEAAFFAEIVADAAQTHAIDPDAVILAGFSAGAFMVSYLACDTPDAFSAYAPVSGGFWRPHPASCAGPVRLFQTHGWKDSTVPLEGRVLRNGQFVQGDIFEGLALFRAANGCEQPNPSGTRTTGDFQRRYWTCTKDSALEMALFPGGHGVPAGWADMMLDWYEALPVRALPIR</sequence>
<evidence type="ECO:0000313" key="6">
    <source>
        <dbReference type="Proteomes" id="UP000199283"/>
    </source>
</evidence>
<name>A0A1H7QDZ6_9RHOB</name>
<dbReference type="RefSeq" id="WP_092763644.1">
    <property type="nucleotide sequence ID" value="NZ_FNZQ01000005.1"/>
</dbReference>
<proteinExistence type="predicted"/>
<dbReference type="Proteomes" id="UP000199283">
    <property type="component" value="Unassembled WGS sequence"/>
</dbReference>
<dbReference type="InterPro" id="IPR029058">
    <property type="entry name" value="AB_hydrolase_fold"/>
</dbReference>
<dbReference type="EMBL" id="FNZQ01000005">
    <property type="protein sequence ID" value="SEL45725.1"/>
    <property type="molecule type" value="Genomic_DNA"/>
</dbReference>
<evidence type="ECO:0000313" key="5">
    <source>
        <dbReference type="EMBL" id="SEL45725.1"/>
    </source>
</evidence>
<evidence type="ECO:0000259" key="4">
    <source>
        <dbReference type="Pfam" id="PF02230"/>
    </source>
</evidence>
<feature type="signal peptide" evidence="3">
    <location>
        <begin position="1"/>
        <end position="23"/>
    </location>
</feature>
<evidence type="ECO:0000256" key="2">
    <source>
        <dbReference type="ARBA" id="ARBA00022801"/>
    </source>
</evidence>
<keyword evidence="2" id="KW-0378">Hydrolase</keyword>
<dbReference type="InterPro" id="IPR003140">
    <property type="entry name" value="PLipase/COase/thioEstase"/>
</dbReference>
<keyword evidence="1 3" id="KW-0732">Signal</keyword>
<dbReference type="Gene3D" id="3.40.50.1820">
    <property type="entry name" value="alpha/beta hydrolase"/>
    <property type="match status" value="1"/>
</dbReference>
<accession>A0A1H7QDZ6</accession>
<dbReference type="PANTHER" id="PTHR43037:SF5">
    <property type="entry name" value="FERULOYL ESTERASE"/>
    <property type="match status" value="1"/>
</dbReference>
<reference evidence="5 6" key="1">
    <citation type="submission" date="2016-10" db="EMBL/GenBank/DDBJ databases">
        <authorList>
            <person name="de Groot N.N."/>
        </authorList>
    </citation>
    <scope>NUCLEOTIDE SEQUENCE [LARGE SCALE GENOMIC DNA]</scope>
    <source>
        <strain evidence="5 6">DSM 14858</strain>
    </source>
</reference>
<protein>
    <submittedName>
        <fullName evidence="5">Polyhydroxybutyrate depolymerase</fullName>
    </submittedName>
</protein>
<dbReference type="OrthoDB" id="9805640at2"/>
<keyword evidence="6" id="KW-1185">Reference proteome</keyword>
<evidence type="ECO:0000256" key="3">
    <source>
        <dbReference type="SAM" id="SignalP"/>
    </source>
</evidence>
<dbReference type="STRING" id="188906.SAMN04488526_2735"/>
<dbReference type="SUPFAM" id="SSF53474">
    <property type="entry name" value="alpha/beta-Hydrolases"/>
    <property type="match status" value="1"/>
</dbReference>
<organism evidence="5 6">
    <name type="scientific">Jannaschia helgolandensis</name>
    <dbReference type="NCBI Taxonomy" id="188906"/>
    <lineage>
        <taxon>Bacteria</taxon>
        <taxon>Pseudomonadati</taxon>
        <taxon>Pseudomonadota</taxon>
        <taxon>Alphaproteobacteria</taxon>
        <taxon>Rhodobacterales</taxon>
        <taxon>Roseobacteraceae</taxon>
        <taxon>Jannaschia</taxon>
    </lineage>
</organism>
<dbReference type="GO" id="GO:0016787">
    <property type="term" value="F:hydrolase activity"/>
    <property type="evidence" value="ECO:0007669"/>
    <property type="project" value="UniProtKB-KW"/>
</dbReference>
<dbReference type="AlphaFoldDB" id="A0A1H7QDZ6"/>
<feature type="domain" description="Phospholipase/carboxylesterase/thioesterase" evidence="4">
    <location>
        <begin position="52"/>
        <end position="198"/>
    </location>
</feature>
<evidence type="ECO:0000256" key="1">
    <source>
        <dbReference type="ARBA" id="ARBA00022729"/>
    </source>
</evidence>
<dbReference type="Pfam" id="PF02230">
    <property type="entry name" value="Abhydrolase_2"/>
    <property type="match status" value="1"/>
</dbReference>
<feature type="chain" id="PRO_5011760363" evidence="3">
    <location>
        <begin position="24"/>
        <end position="286"/>
    </location>
</feature>
<dbReference type="InterPro" id="IPR050955">
    <property type="entry name" value="Plant_Biomass_Hydrol_Est"/>
</dbReference>
<dbReference type="PANTHER" id="PTHR43037">
    <property type="entry name" value="UNNAMED PRODUCT-RELATED"/>
    <property type="match status" value="1"/>
</dbReference>